<dbReference type="InterPro" id="IPR011990">
    <property type="entry name" value="TPR-like_helical_dom_sf"/>
</dbReference>
<comment type="caution">
    <text evidence="3">The sequence shown here is derived from an EMBL/GenBank/DDBJ whole genome shotgun (WGS) entry which is preliminary data.</text>
</comment>
<evidence type="ECO:0000256" key="1">
    <source>
        <dbReference type="PROSITE-ProRule" id="PRU00339"/>
    </source>
</evidence>
<organism evidence="3 4">
    <name type="scientific">Alloprevotella rava</name>
    <dbReference type="NCBI Taxonomy" id="671218"/>
    <lineage>
        <taxon>Bacteria</taxon>
        <taxon>Pseudomonadati</taxon>
        <taxon>Bacteroidota</taxon>
        <taxon>Bacteroidia</taxon>
        <taxon>Bacteroidales</taxon>
        <taxon>Prevotellaceae</taxon>
        <taxon>Alloprevotella</taxon>
    </lineage>
</organism>
<protein>
    <submittedName>
        <fullName evidence="3">Tetratricopeptide (TPR) repeat protein</fullName>
    </submittedName>
</protein>
<dbReference type="Gene3D" id="1.25.40.10">
    <property type="entry name" value="Tetratricopeptide repeat domain"/>
    <property type="match status" value="1"/>
</dbReference>
<dbReference type="SUPFAM" id="SSF48452">
    <property type="entry name" value="TPR-like"/>
    <property type="match status" value="1"/>
</dbReference>
<name>A0A7W5UIC9_9BACT</name>
<sequence length="241" mass="26052">MTNKKTQLEVNDALAQSEAFVIKYKKQLIIGVVVLTVVVAACVGGYFWLKSAEEKQQSQLTLGMAYISQQDYDKALKGDGKFPGYIKLASNHFTNASNLANFYAGISYARKAEGETGAAQKADVKNAIKYLEAYSLQGDHTITPAALATLANSYANDGQLDKAVETFKKAADRAANAAMSPEYLIQAGELLMAQKKNADAKEVFQQVKETYPNSRYCQPGQAPNGTITAPAIDAFIEAVSK</sequence>
<evidence type="ECO:0000313" key="3">
    <source>
        <dbReference type="EMBL" id="MBB3703066.1"/>
    </source>
</evidence>
<keyword evidence="1" id="KW-0802">TPR repeat</keyword>
<dbReference type="EMBL" id="JACICA010000007">
    <property type="protein sequence ID" value="MBB3703066.1"/>
    <property type="molecule type" value="Genomic_DNA"/>
</dbReference>
<proteinExistence type="predicted"/>
<feature type="repeat" description="TPR" evidence="1">
    <location>
        <begin position="144"/>
        <end position="177"/>
    </location>
</feature>
<dbReference type="AlphaFoldDB" id="A0A7W5UIC9"/>
<evidence type="ECO:0000256" key="2">
    <source>
        <dbReference type="SAM" id="Phobius"/>
    </source>
</evidence>
<gene>
    <name evidence="3" type="ORF">FHS60_001539</name>
</gene>
<reference evidence="3 4" key="1">
    <citation type="submission" date="2020-08" db="EMBL/GenBank/DDBJ databases">
        <title>Genomic Encyclopedia of Type Strains, Phase IV (KMG-IV): sequencing the most valuable type-strain genomes for metagenomic binning, comparative biology and taxonomic classification.</title>
        <authorList>
            <person name="Goeker M."/>
        </authorList>
    </citation>
    <scope>NUCLEOTIDE SEQUENCE [LARGE SCALE GENOMIC DNA]</scope>
    <source>
        <strain evidence="3 4">DSM 22548</strain>
    </source>
</reference>
<keyword evidence="2" id="KW-0472">Membrane</keyword>
<accession>A0A7W5UIC9</accession>
<feature type="transmembrane region" description="Helical" evidence="2">
    <location>
        <begin position="28"/>
        <end position="49"/>
    </location>
</feature>
<dbReference type="SMART" id="SM00028">
    <property type="entry name" value="TPR"/>
    <property type="match status" value="2"/>
</dbReference>
<dbReference type="RefSeq" id="WP_183697019.1">
    <property type="nucleotide sequence ID" value="NZ_JACICA010000007.1"/>
</dbReference>
<keyword evidence="2" id="KW-0812">Transmembrane</keyword>
<dbReference type="Pfam" id="PF13181">
    <property type="entry name" value="TPR_8"/>
    <property type="match status" value="1"/>
</dbReference>
<dbReference type="Pfam" id="PF13174">
    <property type="entry name" value="TPR_6"/>
    <property type="match status" value="1"/>
</dbReference>
<keyword evidence="2" id="KW-1133">Transmembrane helix</keyword>
<dbReference type="PROSITE" id="PS50005">
    <property type="entry name" value="TPR"/>
    <property type="match status" value="1"/>
</dbReference>
<evidence type="ECO:0000313" key="4">
    <source>
        <dbReference type="Proteomes" id="UP000541425"/>
    </source>
</evidence>
<dbReference type="Proteomes" id="UP000541425">
    <property type="component" value="Unassembled WGS sequence"/>
</dbReference>
<dbReference type="InterPro" id="IPR019734">
    <property type="entry name" value="TPR_rpt"/>
</dbReference>